<dbReference type="SUPFAM" id="SSF102114">
    <property type="entry name" value="Radical SAM enzymes"/>
    <property type="match status" value="1"/>
</dbReference>
<evidence type="ECO:0000313" key="9">
    <source>
        <dbReference type="Proteomes" id="UP000464754"/>
    </source>
</evidence>
<dbReference type="NCBIfam" id="TIGR04085">
    <property type="entry name" value="rSAM_more_4Fe4S"/>
    <property type="match status" value="1"/>
</dbReference>
<gene>
    <name evidence="8" type="ORF">Aargi30884_00120</name>
</gene>
<dbReference type="SFLD" id="SFLDG01386">
    <property type="entry name" value="main_SPASM_domain-containing"/>
    <property type="match status" value="1"/>
</dbReference>
<dbReference type="SFLD" id="SFLDF00289">
    <property type="entry name" value="anaerobic_Cys-type_sulfatase-m"/>
    <property type="match status" value="1"/>
</dbReference>
<comment type="cofactor">
    <cofactor evidence="1">
        <name>[4Fe-4S] cluster</name>
        <dbReference type="ChEBI" id="CHEBI:49883"/>
    </cofactor>
</comment>
<dbReference type="Proteomes" id="UP000464754">
    <property type="component" value="Chromosome"/>
</dbReference>
<dbReference type="Pfam" id="PF04055">
    <property type="entry name" value="Radical_SAM"/>
    <property type="match status" value="1"/>
</dbReference>
<reference evidence="9" key="1">
    <citation type="submission" date="2019-05" db="EMBL/GenBank/DDBJ databases">
        <title>Complete genome sequencing of Absiella argi strain JCM 30884.</title>
        <authorList>
            <person name="Sakamoto M."/>
            <person name="Murakami T."/>
            <person name="Mori H."/>
        </authorList>
    </citation>
    <scope>NUCLEOTIDE SEQUENCE [LARGE SCALE GENOMIC DNA]</scope>
    <source>
        <strain evidence="9">JCM 30884</strain>
    </source>
</reference>
<sequence length="362" mass="42227">MKYISLLIKPASSLCNMKCRYCFYYDVADHREIRSHGIMKEDTMKDLIDSVLGLDEEADITFAFQGGEPTIAGLSYFKNFIQYVNENKAKQIIHYALQTNATLLNEDWVDFFYENKFLIGVSLDGYEQLHNHLRKTANYEDTFKSVMKSIELLKKKKVDFNILSVLSSTLSKHPQKLFSFYKKNDLKYIQFIPCLAGLEEEGNEYSLSPKEFSSFYKTFFKLWLEEYKKGNVISVTLFDNVIPMFIGYPPQQCGMLGLCAPQFVVESNGDIYPCDFYVLDEYCCGNISKNSLIEIVKSEPMQRFLSEPRRECKVCTDCPFINICHKNCKRLNSAYYEEDYCGYREFLEYAYEDMRKIAATIK</sequence>
<dbReference type="PROSITE" id="PS51918">
    <property type="entry name" value="RADICAL_SAM"/>
    <property type="match status" value="1"/>
</dbReference>
<dbReference type="Pfam" id="PF13186">
    <property type="entry name" value="SPASM"/>
    <property type="match status" value="1"/>
</dbReference>
<keyword evidence="2" id="KW-0949">S-adenosyl-L-methionine</keyword>
<comment type="similarity">
    <text evidence="6">Belongs to the radical SAM superfamily. Anaerobic sulfatase-maturating enzyme family.</text>
</comment>
<dbReference type="RefSeq" id="WP_115714432.1">
    <property type="nucleotide sequence ID" value="NZ_AP019695.1"/>
</dbReference>
<dbReference type="SFLD" id="SFLDG01067">
    <property type="entry name" value="SPASM/twitch_domain_containing"/>
    <property type="match status" value="1"/>
</dbReference>
<dbReference type="KEGG" id="aarg:Aargi30884_00120"/>
<organism evidence="8 9">
    <name type="scientific">Amedibacterium intestinale</name>
    <dbReference type="NCBI Taxonomy" id="2583452"/>
    <lineage>
        <taxon>Bacteria</taxon>
        <taxon>Bacillati</taxon>
        <taxon>Bacillota</taxon>
        <taxon>Erysipelotrichia</taxon>
        <taxon>Erysipelotrichales</taxon>
        <taxon>Erysipelotrichaceae</taxon>
        <taxon>Amedibacterium</taxon>
    </lineage>
</organism>
<dbReference type="InterPro" id="IPR058240">
    <property type="entry name" value="rSAM_sf"/>
</dbReference>
<dbReference type="GO" id="GO:0046872">
    <property type="term" value="F:metal ion binding"/>
    <property type="evidence" value="ECO:0007669"/>
    <property type="project" value="UniProtKB-KW"/>
</dbReference>
<dbReference type="PANTHER" id="PTHR43273">
    <property type="entry name" value="ANAEROBIC SULFATASE-MATURATING ENZYME HOMOLOG ASLB-RELATED"/>
    <property type="match status" value="1"/>
</dbReference>
<evidence type="ECO:0000313" key="8">
    <source>
        <dbReference type="EMBL" id="BBK21109.1"/>
    </source>
</evidence>
<dbReference type="SFLD" id="SFLDG01384">
    <property type="entry name" value="thioether_bond_formation_requi"/>
    <property type="match status" value="1"/>
</dbReference>
<keyword evidence="4" id="KW-0408">Iron</keyword>
<dbReference type="AlphaFoldDB" id="A0A6N4TEF3"/>
<evidence type="ECO:0000256" key="3">
    <source>
        <dbReference type="ARBA" id="ARBA00022723"/>
    </source>
</evidence>
<feature type="domain" description="Radical SAM core" evidence="7">
    <location>
        <begin position="1"/>
        <end position="225"/>
    </location>
</feature>
<dbReference type="EMBL" id="AP019695">
    <property type="protein sequence ID" value="BBK21109.1"/>
    <property type="molecule type" value="Genomic_DNA"/>
</dbReference>
<dbReference type="InterPro" id="IPR023885">
    <property type="entry name" value="4Fe4S-binding_SPASM_dom"/>
</dbReference>
<dbReference type="GO" id="GO:0051536">
    <property type="term" value="F:iron-sulfur cluster binding"/>
    <property type="evidence" value="ECO:0007669"/>
    <property type="project" value="UniProtKB-KW"/>
</dbReference>
<evidence type="ECO:0000256" key="6">
    <source>
        <dbReference type="ARBA" id="ARBA00023601"/>
    </source>
</evidence>
<dbReference type="InterPro" id="IPR013785">
    <property type="entry name" value="Aldolase_TIM"/>
</dbReference>
<dbReference type="GO" id="GO:0016491">
    <property type="term" value="F:oxidoreductase activity"/>
    <property type="evidence" value="ECO:0007669"/>
    <property type="project" value="InterPro"/>
</dbReference>
<proteinExistence type="inferred from homology"/>
<evidence type="ECO:0000256" key="4">
    <source>
        <dbReference type="ARBA" id="ARBA00023004"/>
    </source>
</evidence>
<evidence type="ECO:0000259" key="7">
    <source>
        <dbReference type="PROSITE" id="PS51918"/>
    </source>
</evidence>
<protein>
    <submittedName>
        <fullName evidence="8">Radical SAM/SPASM domain-containing protein</fullName>
    </submittedName>
</protein>
<dbReference type="SFLD" id="SFLDS00029">
    <property type="entry name" value="Radical_SAM"/>
    <property type="match status" value="1"/>
</dbReference>
<keyword evidence="3" id="KW-0479">Metal-binding</keyword>
<dbReference type="InterPro" id="IPR007197">
    <property type="entry name" value="rSAM"/>
</dbReference>
<dbReference type="SFLD" id="SFLDG01072">
    <property type="entry name" value="dehydrogenase_like"/>
    <property type="match status" value="1"/>
</dbReference>
<keyword evidence="9" id="KW-1185">Reference proteome</keyword>
<evidence type="ECO:0000256" key="5">
    <source>
        <dbReference type="ARBA" id="ARBA00023014"/>
    </source>
</evidence>
<keyword evidence="5" id="KW-0411">Iron-sulfur</keyword>
<evidence type="ECO:0000256" key="1">
    <source>
        <dbReference type="ARBA" id="ARBA00001966"/>
    </source>
</evidence>
<dbReference type="InterPro" id="IPR023867">
    <property type="entry name" value="Sulphatase_maturase_rSAM"/>
</dbReference>
<dbReference type="Gene3D" id="3.20.20.70">
    <property type="entry name" value="Aldolase class I"/>
    <property type="match status" value="1"/>
</dbReference>
<accession>A0A6N4TEF3</accession>
<dbReference type="PANTHER" id="PTHR43273:SF3">
    <property type="entry name" value="ANAEROBIC SULFATASE-MATURATING ENZYME HOMOLOG ASLB-RELATED"/>
    <property type="match status" value="1"/>
</dbReference>
<name>A0A6N4TEF3_9FIRM</name>
<dbReference type="InterPro" id="IPR034485">
    <property type="entry name" value="Anaerobic_Cys-type_sulfatase-m"/>
</dbReference>
<evidence type="ECO:0000256" key="2">
    <source>
        <dbReference type="ARBA" id="ARBA00022691"/>
    </source>
</evidence>
<dbReference type="CDD" id="cd01335">
    <property type="entry name" value="Radical_SAM"/>
    <property type="match status" value="1"/>
</dbReference>